<proteinExistence type="inferred from homology"/>
<evidence type="ECO:0000313" key="3">
    <source>
        <dbReference type="EMBL" id="QNL99988.1"/>
    </source>
</evidence>
<sequence>MELRSLRERLKMRVAAELDLTRDVEDAEIARMIDRCILEETKDQYVPLKEKVGLRVELFNSLRRLDVLTELLEDETVTEIMVNGQSDIFVERDGVIRRYEKGFSSEERLETVIQHIVGDCNRRINAASPIVDARLMDGSRVCIVTRPVSLGGPVITIRRFPKQRIDMKALIAMGSVDAGVASVLRILVQAGYNIFISGGTGSGKTTMLNALSDFVPKDARIVTIEDSAELQIRGVENLVRLEARTANLEGENEITIRDLIKASLRLRPDRIIVGEVRDAAAIDMLSAMGTGHDGSLSTGHANSAEDMLARLETMVLMGMEIPLPAVRRQIASAVDIVIHVSRLRDKTRKVVEICEVKGMEHGEIRLNTLFEFQETGVRNGKVQGVLRKVNDLLHLEKMQSAGMMEIFEEVVCGLPGV</sequence>
<comment type="similarity">
    <text evidence="1">Belongs to the GSP E family.</text>
</comment>
<accession>A0A7G9FN57</accession>
<evidence type="ECO:0000256" key="1">
    <source>
        <dbReference type="ARBA" id="ARBA00006611"/>
    </source>
</evidence>
<dbReference type="Gene3D" id="3.30.450.380">
    <property type="match status" value="1"/>
</dbReference>
<evidence type="ECO:0000313" key="4">
    <source>
        <dbReference type="Proteomes" id="UP000515819"/>
    </source>
</evidence>
<evidence type="ECO:0000259" key="2">
    <source>
        <dbReference type="PROSITE" id="PS00662"/>
    </source>
</evidence>
<gene>
    <name evidence="3" type="ORF">H9Q76_01360</name>
</gene>
<dbReference type="Gene3D" id="3.40.50.300">
    <property type="entry name" value="P-loop containing nucleotide triphosphate hydrolases"/>
    <property type="match status" value="1"/>
</dbReference>
<name>A0A7G9FN57_9FIRM</name>
<dbReference type="CDD" id="cd01130">
    <property type="entry name" value="VirB11-like_ATPase"/>
    <property type="match status" value="1"/>
</dbReference>
<feature type="domain" description="Bacterial type II secretion system protein E" evidence="2">
    <location>
        <begin position="264"/>
        <end position="278"/>
    </location>
</feature>
<dbReference type="EMBL" id="CP060632">
    <property type="protein sequence ID" value="QNL99988.1"/>
    <property type="molecule type" value="Genomic_DNA"/>
</dbReference>
<dbReference type="InterPro" id="IPR001482">
    <property type="entry name" value="T2SS/T4SS_dom"/>
</dbReference>
<dbReference type="Proteomes" id="UP000515819">
    <property type="component" value="Chromosome"/>
</dbReference>
<dbReference type="PANTHER" id="PTHR30486">
    <property type="entry name" value="TWITCHING MOTILITY PROTEIN PILT"/>
    <property type="match status" value="1"/>
</dbReference>
<reference evidence="3 4" key="1">
    <citation type="submission" date="2020-08" db="EMBL/GenBank/DDBJ databases">
        <authorList>
            <person name="Liu C."/>
            <person name="Sun Q."/>
        </authorList>
    </citation>
    <scope>NUCLEOTIDE SEQUENCE [LARGE SCALE GENOMIC DNA]</scope>
    <source>
        <strain evidence="3 4">NSJ-4</strain>
    </source>
</reference>
<dbReference type="GO" id="GO:0016887">
    <property type="term" value="F:ATP hydrolysis activity"/>
    <property type="evidence" value="ECO:0007669"/>
    <property type="project" value="InterPro"/>
</dbReference>
<dbReference type="AlphaFoldDB" id="A0A7G9FN57"/>
<organism evidence="3 4">
    <name type="scientific">Wujia chipingensis</name>
    <dbReference type="NCBI Taxonomy" id="2763670"/>
    <lineage>
        <taxon>Bacteria</taxon>
        <taxon>Bacillati</taxon>
        <taxon>Bacillota</taxon>
        <taxon>Clostridia</taxon>
        <taxon>Lachnospirales</taxon>
        <taxon>Lachnospiraceae</taxon>
        <taxon>Wujia</taxon>
    </lineage>
</organism>
<dbReference type="SUPFAM" id="SSF52540">
    <property type="entry name" value="P-loop containing nucleoside triphosphate hydrolases"/>
    <property type="match status" value="1"/>
</dbReference>
<protein>
    <submittedName>
        <fullName evidence="3">CpaF family protein</fullName>
    </submittedName>
</protein>
<dbReference type="PROSITE" id="PS00662">
    <property type="entry name" value="T2SP_E"/>
    <property type="match status" value="1"/>
</dbReference>
<dbReference type="InterPro" id="IPR050921">
    <property type="entry name" value="T4SS_GSP_E_ATPase"/>
</dbReference>
<keyword evidence="4" id="KW-1185">Reference proteome</keyword>
<dbReference type="RefSeq" id="WP_117780463.1">
    <property type="nucleotide sequence ID" value="NZ_CP060632.1"/>
</dbReference>
<dbReference type="Pfam" id="PF00437">
    <property type="entry name" value="T2SSE"/>
    <property type="match status" value="1"/>
</dbReference>
<dbReference type="PANTHER" id="PTHR30486:SF6">
    <property type="entry name" value="TYPE IV PILUS RETRACTATION ATPASE PILT"/>
    <property type="match status" value="1"/>
</dbReference>
<dbReference type="KEGG" id="wcp:H9Q76_01360"/>
<dbReference type="InterPro" id="IPR027417">
    <property type="entry name" value="P-loop_NTPase"/>
</dbReference>